<dbReference type="InterPro" id="IPR009057">
    <property type="entry name" value="Homeodomain-like_sf"/>
</dbReference>
<feature type="region of interest" description="Disordered" evidence="12">
    <location>
        <begin position="1"/>
        <end position="29"/>
    </location>
</feature>
<dbReference type="GO" id="GO:0000978">
    <property type="term" value="F:RNA polymerase II cis-regulatory region sequence-specific DNA binding"/>
    <property type="evidence" value="ECO:0007669"/>
    <property type="project" value="TreeGrafter"/>
</dbReference>
<evidence type="ECO:0000256" key="5">
    <source>
        <dbReference type="ARBA" id="ARBA00022833"/>
    </source>
</evidence>
<evidence type="ECO:0000256" key="6">
    <source>
        <dbReference type="ARBA" id="ARBA00023125"/>
    </source>
</evidence>
<comment type="subcellular location">
    <subcellularLocation>
        <location evidence="1 10 11">Nucleus</location>
    </subcellularLocation>
</comment>
<feature type="region of interest" description="Disordered" evidence="12">
    <location>
        <begin position="239"/>
        <end position="266"/>
    </location>
</feature>
<evidence type="ECO:0000256" key="8">
    <source>
        <dbReference type="ARBA" id="ARBA00023242"/>
    </source>
</evidence>
<dbReference type="PROSITE" id="PS00027">
    <property type="entry name" value="HOMEOBOX_1"/>
    <property type="match status" value="1"/>
</dbReference>
<keyword evidence="7 10" id="KW-0371">Homeobox</keyword>
<dbReference type="OMA" id="CGENEAW"/>
<dbReference type="PROSITE" id="PS00028">
    <property type="entry name" value="ZINC_FINGER_C2H2_1"/>
    <property type="match status" value="2"/>
</dbReference>
<name>A0A401TG63_CHIPU</name>
<dbReference type="Gene3D" id="3.30.160.60">
    <property type="entry name" value="Classic Zinc Finger"/>
    <property type="match status" value="1"/>
</dbReference>
<evidence type="ECO:0000313" key="16">
    <source>
        <dbReference type="Proteomes" id="UP000287033"/>
    </source>
</evidence>
<dbReference type="GO" id="GO:0005634">
    <property type="term" value="C:nucleus"/>
    <property type="evidence" value="ECO:0007669"/>
    <property type="project" value="UniProtKB-SubCell"/>
</dbReference>
<feature type="region of interest" description="Disordered" evidence="12">
    <location>
        <begin position="50"/>
        <end position="97"/>
    </location>
</feature>
<keyword evidence="2" id="KW-0479">Metal-binding</keyword>
<feature type="compositionally biased region" description="Low complexity" evidence="12">
    <location>
        <begin position="291"/>
        <end position="305"/>
    </location>
</feature>
<dbReference type="EMBL" id="BEZZ01069308">
    <property type="protein sequence ID" value="GCC41637.1"/>
    <property type="molecule type" value="Genomic_DNA"/>
</dbReference>
<keyword evidence="4 9" id="KW-0863">Zinc-finger</keyword>
<dbReference type="SUPFAM" id="SSF46689">
    <property type="entry name" value="Homeodomain-like"/>
    <property type="match status" value="1"/>
</dbReference>
<dbReference type="InterPro" id="IPR051968">
    <property type="entry name" value="ZnFinger_Homeobox_TR"/>
</dbReference>
<feature type="domain" description="C2H2-type" evidence="14">
    <location>
        <begin position="160"/>
        <end position="189"/>
    </location>
</feature>
<evidence type="ECO:0000313" key="15">
    <source>
        <dbReference type="EMBL" id="GCC41637.1"/>
    </source>
</evidence>
<evidence type="ECO:0008006" key="17">
    <source>
        <dbReference type="Google" id="ProtNLM"/>
    </source>
</evidence>
<dbReference type="PANTHER" id="PTHR45891">
    <property type="entry name" value="ZINC FINGER HOMEOBOX PROTEIN"/>
    <property type="match status" value="1"/>
</dbReference>
<dbReference type="CDD" id="cd00086">
    <property type="entry name" value="homeodomain"/>
    <property type="match status" value="1"/>
</dbReference>
<sequence length="568" mass="60819">MTLNVTCRPPGKGEREPLAPQGAPAPDPGCPSPCPLCGAKLSHLRAQCPRCQAAPPPVGPERPDEEGGQGLGGEEDKASGLPLQLTQRGPDLPLDRFQDPSRPYKCPVCRESFTQKNILVVHRNSVSHLHRARKASGGAGDRPVDQASGLLPGRTLDRPFGCAACRLSYNQRSTLEIHLRSVLHQSRSQAVGVPRAGGECPEPTAPNLRPVPAPFPLFGPALLPPMPLLPEALGNLRRGLLPFRPPSSAPPPPPAPSSSAEPPGDLTRALRANIGFELTVRYNGDWGQQEGGCRAPGAGPRCRGGFEPPSDGRVLRSLEEQAQGRPLTLEEGARCAQPHRETQDTLYPSPRATGEGEEEEEEEEAEEGEGEPISPRTPPEGTAGSQAASLPQAWGPVWPTDGEQPPPGVLGRRDRRLRTTIRPEQLGLLRRRYAADSSPGRQALDRISRQVGLAKRVVQVWFQNARARERRGRLRPPGWATGAPGLTFAEPSPPSEAWERAVACGKAEVQWEGEAREQADVCGKAEAGARGEAWEQAEACGKAEACGENEAWEQAEACGKAEACAESE</sequence>
<dbReference type="GO" id="GO:0000981">
    <property type="term" value="F:DNA-binding transcription factor activity, RNA polymerase II-specific"/>
    <property type="evidence" value="ECO:0007669"/>
    <property type="project" value="InterPro"/>
</dbReference>
<dbReference type="InterPro" id="IPR036236">
    <property type="entry name" value="Znf_C2H2_sf"/>
</dbReference>
<organism evidence="15 16">
    <name type="scientific">Chiloscyllium punctatum</name>
    <name type="common">Brownbanded bambooshark</name>
    <name type="synonym">Hemiscyllium punctatum</name>
    <dbReference type="NCBI Taxonomy" id="137246"/>
    <lineage>
        <taxon>Eukaryota</taxon>
        <taxon>Metazoa</taxon>
        <taxon>Chordata</taxon>
        <taxon>Craniata</taxon>
        <taxon>Vertebrata</taxon>
        <taxon>Chondrichthyes</taxon>
        <taxon>Elasmobranchii</taxon>
        <taxon>Galeomorphii</taxon>
        <taxon>Galeoidea</taxon>
        <taxon>Orectolobiformes</taxon>
        <taxon>Hemiscylliidae</taxon>
        <taxon>Chiloscyllium</taxon>
    </lineage>
</organism>
<dbReference type="Gene3D" id="1.10.10.60">
    <property type="entry name" value="Homeodomain-like"/>
    <property type="match status" value="1"/>
</dbReference>
<dbReference type="Proteomes" id="UP000287033">
    <property type="component" value="Unassembled WGS sequence"/>
</dbReference>
<feature type="compositionally biased region" description="Acidic residues" evidence="12">
    <location>
        <begin position="355"/>
        <end position="370"/>
    </location>
</feature>
<dbReference type="SUPFAM" id="SSF57667">
    <property type="entry name" value="beta-beta-alpha zinc fingers"/>
    <property type="match status" value="1"/>
</dbReference>
<protein>
    <recommendedName>
        <fullName evidence="17">Homeobox domain-containing protein</fullName>
    </recommendedName>
</protein>
<dbReference type="PROSITE" id="PS50157">
    <property type="entry name" value="ZINC_FINGER_C2H2_2"/>
    <property type="match status" value="2"/>
</dbReference>
<keyword evidence="3" id="KW-0677">Repeat</keyword>
<dbReference type="SMART" id="SM00355">
    <property type="entry name" value="ZnF_C2H2"/>
    <property type="match status" value="2"/>
</dbReference>
<evidence type="ECO:0000256" key="1">
    <source>
        <dbReference type="ARBA" id="ARBA00004123"/>
    </source>
</evidence>
<feature type="domain" description="C2H2-type" evidence="14">
    <location>
        <begin position="104"/>
        <end position="135"/>
    </location>
</feature>
<comment type="caution">
    <text evidence="15">The sequence shown here is derived from an EMBL/GenBank/DDBJ whole genome shotgun (WGS) entry which is preliminary data.</text>
</comment>
<dbReference type="InterPro" id="IPR017970">
    <property type="entry name" value="Homeobox_CS"/>
</dbReference>
<evidence type="ECO:0000256" key="9">
    <source>
        <dbReference type="PROSITE-ProRule" id="PRU00042"/>
    </source>
</evidence>
<dbReference type="PANTHER" id="PTHR45891:SF1">
    <property type="entry name" value="ZINC FINGER HOMEOBOX PROTEIN 2"/>
    <property type="match status" value="1"/>
</dbReference>
<dbReference type="PROSITE" id="PS50071">
    <property type="entry name" value="HOMEOBOX_2"/>
    <property type="match status" value="1"/>
</dbReference>
<evidence type="ECO:0000259" key="14">
    <source>
        <dbReference type="PROSITE" id="PS50157"/>
    </source>
</evidence>
<evidence type="ECO:0000256" key="12">
    <source>
        <dbReference type="SAM" id="MobiDB-lite"/>
    </source>
</evidence>
<evidence type="ECO:0000256" key="4">
    <source>
        <dbReference type="ARBA" id="ARBA00022771"/>
    </source>
</evidence>
<dbReference type="OrthoDB" id="6417226at2759"/>
<feature type="region of interest" description="Disordered" evidence="12">
    <location>
        <begin position="474"/>
        <end position="493"/>
    </location>
</feature>
<dbReference type="Pfam" id="PF00046">
    <property type="entry name" value="Homeodomain"/>
    <property type="match status" value="1"/>
</dbReference>
<keyword evidence="6 10" id="KW-0238">DNA-binding</keyword>
<proteinExistence type="predicted"/>
<evidence type="ECO:0000256" key="10">
    <source>
        <dbReference type="PROSITE-ProRule" id="PRU00108"/>
    </source>
</evidence>
<dbReference type="InterPro" id="IPR001356">
    <property type="entry name" value="HD"/>
</dbReference>
<evidence type="ECO:0000256" key="3">
    <source>
        <dbReference type="ARBA" id="ARBA00022737"/>
    </source>
</evidence>
<reference evidence="15 16" key="1">
    <citation type="journal article" date="2018" name="Nat. Ecol. Evol.">
        <title>Shark genomes provide insights into elasmobranch evolution and the origin of vertebrates.</title>
        <authorList>
            <person name="Hara Y"/>
            <person name="Yamaguchi K"/>
            <person name="Onimaru K"/>
            <person name="Kadota M"/>
            <person name="Koyanagi M"/>
            <person name="Keeley SD"/>
            <person name="Tatsumi K"/>
            <person name="Tanaka K"/>
            <person name="Motone F"/>
            <person name="Kageyama Y"/>
            <person name="Nozu R"/>
            <person name="Adachi N"/>
            <person name="Nishimura O"/>
            <person name="Nakagawa R"/>
            <person name="Tanegashima C"/>
            <person name="Kiyatake I"/>
            <person name="Matsumoto R"/>
            <person name="Murakumo K"/>
            <person name="Nishida K"/>
            <person name="Terakita A"/>
            <person name="Kuratani S"/>
            <person name="Sato K"/>
            <person name="Hyodo S Kuraku.S."/>
        </authorList>
    </citation>
    <scope>NUCLEOTIDE SEQUENCE [LARGE SCALE GENOMIC DNA]</scope>
</reference>
<dbReference type="InterPro" id="IPR013087">
    <property type="entry name" value="Znf_C2H2_type"/>
</dbReference>
<dbReference type="AlphaFoldDB" id="A0A401TG63"/>
<keyword evidence="8 10" id="KW-0539">Nucleus</keyword>
<dbReference type="STRING" id="137246.A0A401TG63"/>
<gene>
    <name evidence="15" type="ORF">chiPu_0025951</name>
</gene>
<feature type="DNA-binding region" description="Homeobox" evidence="10">
    <location>
        <begin position="414"/>
        <end position="473"/>
    </location>
</feature>
<evidence type="ECO:0000259" key="13">
    <source>
        <dbReference type="PROSITE" id="PS50071"/>
    </source>
</evidence>
<accession>A0A401TG63</accession>
<dbReference type="SMART" id="SM00389">
    <property type="entry name" value="HOX"/>
    <property type="match status" value="1"/>
</dbReference>
<feature type="domain" description="Homeobox" evidence="13">
    <location>
        <begin position="412"/>
        <end position="472"/>
    </location>
</feature>
<dbReference type="GO" id="GO:0008270">
    <property type="term" value="F:zinc ion binding"/>
    <property type="evidence" value="ECO:0007669"/>
    <property type="project" value="UniProtKB-KW"/>
</dbReference>
<evidence type="ECO:0000256" key="11">
    <source>
        <dbReference type="RuleBase" id="RU000682"/>
    </source>
</evidence>
<feature type="compositionally biased region" description="Pro residues" evidence="12">
    <location>
        <begin position="243"/>
        <end position="256"/>
    </location>
</feature>
<keyword evidence="5" id="KW-0862">Zinc</keyword>
<feature type="non-terminal residue" evidence="15">
    <location>
        <position position="568"/>
    </location>
</feature>
<evidence type="ECO:0000256" key="7">
    <source>
        <dbReference type="ARBA" id="ARBA00023155"/>
    </source>
</evidence>
<feature type="region of interest" description="Disordered" evidence="12">
    <location>
        <begin position="284"/>
        <end position="418"/>
    </location>
</feature>
<keyword evidence="16" id="KW-1185">Reference proteome</keyword>
<evidence type="ECO:0000256" key="2">
    <source>
        <dbReference type="ARBA" id="ARBA00022723"/>
    </source>
</evidence>